<reference evidence="3 5" key="2">
    <citation type="submission" date="2018-08" db="EMBL/GenBank/DDBJ databases">
        <title>Draft genome of Streptococcus sp. nov. Z1.</title>
        <authorList>
            <person name="Tian Z."/>
        </authorList>
    </citation>
    <scope>NUCLEOTIDE SEQUENCE [LARGE SCALE GENOMIC DNA]</scope>
    <source>
        <strain evidence="3">Z1</strain>
        <strain evidence="5">Z1(2018)</strain>
    </source>
</reference>
<keyword evidence="6" id="KW-1185">Reference proteome</keyword>
<evidence type="ECO:0000313" key="2">
    <source>
        <dbReference type="EMBL" id="RFU51336.1"/>
    </source>
</evidence>
<evidence type="ECO:0000313" key="3">
    <source>
        <dbReference type="EMBL" id="RFU53790.1"/>
    </source>
</evidence>
<evidence type="ECO:0000313" key="5">
    <source>
        <dbReference type="Proteomes" id="UP000262901"/>
    </source>
</evidence>
<dbReference type="InterPro" id="IPR009693">
    <property type="entry name" value="Glucitol_operon_activator"/>
</dbReference>
<evidence type="ECO:0000313" key="6">
    <source>
        <dbReference type="Proteomes" id="UP000264056"/>
    </source>
</evidence>
<accession>A0A346N9Y0</accession>
<organism evidence="3 5">
    <name type="scientific">Streptococcus chenjunshii</name>
    <dbReference type="NCBI Taxonomy" id="2173853"/>
    <lineage>
        <taxon>Bacteria</taxon>
        <taxon>Bacillati</taxon>
        <taxon>Bacillota</taxon>
        <taxon>Bacilli</taxon>
        <taxon>Lactobacillales</taxon>
        <taxon>Streptococcaceae</taxon>
        <taxon>Streptococcus</taxon>
    </lineage>
</organism>
<name>A0A372KNB5_9STRE</name>
<dbReference type="KEGG" id="schj:DDV21_001440"/>
<dbReference type="Proteomes" id="UP000262901">
    <property type="component" value="Unassembled WGS sequence"/>
</dbReference>
<dbReference type="OrthoDB" id="2854696at2"/>
<evidence type="ECO:0000313" key="4">
    <source>
        <dbReference type="Proteomes" id="UP000246115"/>
    </source>
</evidence>
<proteinExistence type="predicted"/>
<reference evidence="2 6" key="1">
    <citation type="submission" date="2018-08" db="EMBL/GenBank/DDBJ databases">
        <title>Draft genome of Streptococcus sp .nov. Z2.</title>
        <authorList>
            <person name="Tian Z."/>
        </authorList>
    </citation>
    <scope>NUCLEOTIDE SEQUENCE [LARGE SCALE GENOMIC DNA]</scope>
    <source>
        <strain evidence="2 6">Z2</strain>
    </source>
</reference>
<dbReference type="EMBL" id="QVQZ01000003">
    <property type="protein sequence ID" value="RFU53790.1"/>
    <property type="molecule type" value="Genomic_DNA"/>
</dbReference>
<dbReference type="EMBL" id="QVQY01000007">
    <property type="protein sequence ID" value="RFU51336.1"/>
    <property type="molecule type" value="Genomic_DNA"/>
</dbReference>
<sequence>MANLAIILTLIIFLQLIFSLYQLQYYQRFMRQLIDKYQDRPNCRLVSEIIKTGLSSHVLVVVYDGEKRITEAYYLDGIMIFSRFKPYDAIVGLPLDEHSVAIAEAEKQTAKTRALANLVAKYK</sequence>
<dbReference type="EMBL" id="CP031733">
    <property type="protein sequence ID" value="AXQ77825.1"/>
    <property type="molecule type" value="Genomic_DNA"/>
</dbReference>
<dbReference type="Pfam" id="PF06923">
    <property type="entry name" value="GutM"/>
    <property type="match status" value="1"/>
</dbReference>
<protein>
    <submittedName>
        <fullName evidence="3">Uncharacterized protein</fullName>
    </submittedName>
</protein>
<dbReference type="RefSeq" id="WP_116877562.1">
    <property type="nucleotide sequence ID" value="NZ_CP031733.1"/>
</dbReference>
<reference evidence="1" key="4">
    <citation type="journal article" date="2019" name="Int. J. Syst. Evol. Microbiol.">
        <title>Streptococcus chenjunshii sp. nov. isolated from feces of Tibetan antelopes.</title>
        <authorList>
            <person name="Tian Z."/>
            <person name="Lu S."/>
            <person name="Jin D."/>
            <person name="Yang J."/>
            <person name="Pu J."/>
            <person name="Lai X.H."/>
            <person name="Bai X.N."/>
            <person name="Wu X.M."/>
            <person name="Li J."/>
            <person name="Wang S."/>
            <person name="Xu J."/>
        </authorList>
    </citation>
    <scope>NUCLEOTIDE SEQUENCE</scope>
    <source>
        <strain evidence="1">Z15</strain>
    </source>
</reference>
<gene>
    <name evidence="1" type="ORF">DDV21_001440</name>
    <name evidence="2" type="ORF">DDV22_04095</name>
    <name evidence="3" type="ORF">DDV23_02655</name>
</gene>
<dbReference type="AlphaFoldDB" id="A0A372KNB5"/>
<dbReference type="Proteomes" id="UP000246115">
    <property type="component" value="Chromosome"/>
</dbReference>
<dbReference type="Proteomes" id="UP000264056">
    <property type="component" value="Unassembled WGS sequence"/>
</dbReference>
<evidence type="ECO:0000313" key="1">
    <source>
        <dbReference type="EMBL" id="AXQ77825.1"/>
    </source>
</evidence>
<reference evidence="4" key="3">
    <citation type="submission" date="2018-08" db="EMBL/GenBank/DDBJ databases">
        <title>Streptococcus chenjunshii sp. nov., isolated from stools sample of the Tibetan antelope in the Qinghai-Tibet plateau, China.</title>
        <authorList>
            <person name="Tian Z."/>
        </authorList>
    </citation>
    <scope>NUCLEOTIDE SEQUENCE [LARGE SCALE GENOMIC DNA]</scope>
    <source>
        <strain evidence="4">Z15</strain>
    </source>
</reference>
<accession>A0A372KNB5</accession>